<keyword evidence="2" id="KW-1185">Reference proteome</keyword>
<organism evidence="1 2">
    <name type="scientific">Croceimicrobium hydrocarbonivorans</name>
    <dbReference type="NCBI Taxonomy" id="2761580"/>
    <lineage>
        <taxon>Bacteria</taxon>
        <taxon>Pseudomonadati</taxon>
        <taxon>Bacteroidota</taxon>
        <taxon>Flavobacteriia</taxon>
        <taxon>Flavobacteriales</taxon>
        <taxon>Owenweeksiaceae</taxon>
        <taxon>Croceimicrobium</taxon>
    </lineage>
</organism>
<reference evidence="1 2" key="1">
    <citation type="submission" date="2020-08" db="EMBL/GenBank/DDBJ databases">
        <title>Croceimicrobium hydrocarbonivorans gen. nov., sp. nov., a novel marine bacterium isolated from a bacterial consortium that degrades polyethylene terephthalate.</title>
        <authorList>
            <person name="Liu R."/>
        </authorList>
    </citation>
    <scope>NUCLEOTIDE SEQUENCE [LARGE SCALE GENOMIC DNA]</scope>
    <source>
        <strain evidence="1 2">A20-9</strain>
    </source>
</reference>
<dbReference type="EMBL" id="CP060139">
    <property type="protein sequence ID" value="QNR23734.1"/>
    <property type="molecule type" value="Genomic_DNA"/>
</dbReference>
<dbReference type="KEGG" id="chyd:H4K34_15340"/>
<proteinExistence type="predicted"/>
<name>A0A7H0VDD6_9FLAO</name>
<dbReference type="AlphaFoldDB" id="A0A7H0VDD6"/>
<accession>A0A7H0VDD6</accession>
<gene>
    <name evidence="1" type="ORF">H4K34_15340</name>
</gene>
<dbReference type="Proteomes" id="UP000516305">
    <property type="component" value="Chromosome"/>
</dbReference>
<evidence type="ECO:0000313" key="1">
    <source>
        <dbReference type="EMBL" id="QNR23734.1"/>
    </source>
</evidence>
<evidence type="ECO:0000313" key="2">
    <source>
        <dbReference type="Proteomes" id="UP000516305"/>
    </source>
</evidence>
<dbReference type="RefSeq" id="WP_210758269.1">
    <property type="nucleotide sequence ID" value="NZ_CP060139.1"/>
</dbReference>
<sequence length="76" mass="8225">MKGILLIICLALSPLSIKSQGLFIKAGTKHLYQGIANPLIFNDDSLSYDYLAFTSTNGEIEFDSTGIVVYPAELGL</sequence>
<protein>
    <submittedName>
        <fullName evidence="1">Uncharacterized protein</fullName>
    </submittedName>
</protein>